<accession>A0AB38A7P7</accession>
<evidence type="ECO:0000256" key="2">
    <source>
        <dbReference type="ARBA" id="ARBA00022801"/>
    </source>
</evidence>
<evidence type="ECO:0000313" key="6">
    <source>
        <dbReference type="EMBL" id="SEB91868.1"/>
    </source>
</evidence>
<dbReference type="GO" id="GO:0006508">
    <property type="term" value="P:proteolysis"/>
    <property type="evidence" value="ECO:0007669"/>
    <property type="project" value="UniProtKB-KW"/>
</dbReference>
<dbReference type="Gene3D" id="2.30.42.10">
    <property type="match status" value="1"/>
</dbReference>
<evidence type="ECO:0000259" key="5">
    <source>
        <dbReference type="PROSITE" id="PS50106"/>
    </source>
</evidence>
<dbReference type="Gene3D" id="2.40.10.120">
    <property type="match status" value="1"/>
</dbReference>
<proteinExistence type="predicted"/>
<dbReference type="GO" id="GO:0004252">
    <property type="term" value="F:serine-type endopeptidase activity"/>
    <property type="evidence" value="ECO:0007669"/>
    <property type="project" value="InterPro"/>
</dbReference>
<dbReference type="PANTHER" id="PTHR43343">
    <property type="entry name" value="PEPTIDASE S12"/>
    <property type="match status" value="1"/>
</dbReference>
<dbReference type="Proteomes" id="UP000183687">
    <property type="component" value="Unassembled WGS sequence"/>
</dbReference>
<dbReference type="InterPro" id="IPR009003">
    <property type="entry name" value="Peptidase_S1_PA"/>
</dbReference>
<keyword evidence="4" id="KW-0812">Transmembrane</keyword>
<feature type="compositionally biased region" description="Low complexity" evidence="3">
    <location>
        <begin position="73"/>
        <end position="83"/>
    </location>
</feature>
<feature type="transmembrane region" description="Helical" evidence="4">
    <location>
        <begin position="118"/>
        <end position="142"/>
    </location>
</feature>
<comment type="caution">
    <text evidence="6">The sequence shown here is derived from an EMBL/GenBank/DDBJ whole genome shotgun (WGS) entry which is preliminary data.</text>
</comment>
<dbReference type="RefSeq" id="WP_002564053.1">
    <property type="nucleotide sequence ID" value="NZ_CALJSN010000009.1"/>
</dbReference>
<gene>
    <name evidence="6" type="ORF">SAMN04489746_1279</name>
</gene>
<feature type="domain" description="PDZ" evidence="5">
    <location>
        <begin position="357"/>
        <end position="455"/>
    </location>
</feature>
<keyword evidence="1 6" id="KW-0645">Protease</keyword>
<name>A0AB38A7P7_9ACTN</name>
<dbReference type="AlphaFoldDB" id="A0AB38A7P7"/>
<evidence type="ECO:0000256" key="3">
    <source>
        <dbReference type="SAM" id="MobiDB-lite"/>
    </source>
</evidence>
<dbReference type="EMBL" id="FNSH01000001">
    <property type="protein sequence ID" value="SEB91868.1"/>
    <property type="molecule type" value="Genomic_DNA"/>
</dbReference>
<dbReference type="PROSITE" id="PS50106">
    <property type="entry name" value="PDZ"/>
    <property type="match status" value="1"/>
</dbReference>
<feature type="region of interest" description="Disordered" evidence="3">
    <location>
        <begin position="1"/>
        <end position="114"/>
    </location>
</feature>
<feature type="compositionally biased region" description="Polar residues" evidence="3">
    <location>
        <begin position="474"/>
        <end position="503"/>
    </location>
</feature>
<keyword evidence="4" id="KW-0472">Membrane</keyword>
<dbReference type="CDD" id="cd06779">
    <property type="entry name" value="cpPDZ_Deg_HtrA-like"/>
    <property type="match status" value="1"/>
</dbReference>
<dbReference type="InterPro" id="IPR051201">
    <property type="entry name" value="Chloro_Bact_Ser_Proteases"/>
</dbReference>
<feature type="compositionally biased region" description="Low complexity" evidence="3">
    <location>
        <begin position="18"/>
        <end position="30"/>
    </location>
</feature>
<keyword evidence="2" id="KW-0378">Hydrolase</keyword>
<dbReference type="InterPro" id="IPR001940">
    <property type="entry name" value="Peptidase_S1C"/>
</dbReference>
<evidence type="ECO:0000256" key="4">
    <source>
        <dbReference type="SAM" id="Phobius"/>
    </source>
</evidence>
<organism evidence="6 7">
    <name type="scientific">Atopobium minutum</name>
    <dbReference type="NCBI Taxonomy" id="1381"/>
    <lineage>
        <taxon>Bacteria</taxon>
        <taxon>Bacillati</taxon>
        <taxon>Actinomycetota</taxon>
        <taxon>Coriobacteriia</taxon>
        <taxon>Coriobacteriales</taxon>
        <taxon>Atopobiaceae</taxon>
        <taxon>Atopobium</taxon>
    </lineage>
</organism>
<dbReference type="Pfam" id="PF13180">
    <property type="entry name" value="PDZ_2"/>
    <property type="match status" value="1"/>
</dbReference>
<dbReference type="PRINTS" id="PR00834">
    <property type="entry name" value="PROTEASES2C"/>
</dbReference>
<dbReference type="SUPFAM" id="SSF50494">
    <property type="entry name" value="Trypsin-like serine proteases"/>
    <property type="match status" value="1"/>
</dbReference>
<feature type="compositionally biased region" description="Basic and acidic residues" evidence="3">
    <location>
        <begin position="52"/>
        <end position="65"/>
    </location>
</feature>
<keyword evidence="4" id="KW-1133">Transmembrane helix</keyword>
<dbReference type="SMART" id="SM00228">
    <property type="entry name" value="PDZ"/>
    <property type="match status" value="1"/>
</dbReference>
<dbReference type="InterPro" id="IPR036034">
    <property type="entry name" value="PDZ_sf"/>
</dbReference>
<protein>
    <submittedName>
        <fullName evidence="6">Serine protease PepD</fullName>
    </submittedName>
</protein>
<sequence length="534" mass="54308">MSDISNEPNPSPMDGGDTASQPSTTTPASPEDATAVNPNRATMGSIPSIESSDPRPDAHAAEKTMEGPSINESAATTASASTTVGASVPTGAATDGATTSNETSSSQKQNRQNRRRTVLISVISGAVGATAIVCGLKFSGLLDIPTTSNMSSAGQTISIRPSDEKATTAQAVSKKCLPSVASIYVSSGNKKYVGSGVVLDTDGNILTNYHVVDGAQTITVTLNNINYEAKVVGSDSSSDLAVLKIDPKGAKLTPIEVGDSSALVVGDWVMSIGSPYGLDQSVSSGIVSSLYRSTMLPSTSGNTIYANLIQTDAAINPGNSGGALVNAEGKLVGINSIIESQSGASAGIGFAIPSNYAVKVAKTIIEGKQVLHAYLGVSLQTVTADNAARSKLSVNQGAYVMNVTADSPAAKAGLQEGDVITKVNDDTISSADALILAVRSHEVGEKVTVTVMRGSEEKSFEVTLGSDESLQEAAASNTAQKGDVNNGSNDGTDPRGQNNSSENRGSDGLSDLLSNKGGGMIASRAELSNTILAI</sequence>
<dbReference type="Pfam" id="PF13365">
    <property type="entry name" value="Trypsin_2"/>
    <property type="match status" value="1"/>
</dbReference>
<dbReference type="SUPFAM" id="SSF50156">
    <property type="entry name" value="PDZ domain-like"/>
    <property type="match status" value="1"/>
</dbReference>
<dbReference type="InterPro" id="IPR001478">
    <property type="entry name" value="PDZ"/>
</dbReference>
<evidence type="ECO:0000256" key="1">
    <source>
        <dbReference type="ARBA" id="ARBA00022670"/>
    </source>
</evidence>
<feature type="region of interest" description="Disordered" evidence="3">
    <location>
        <begin position="458"/>
        <end position="512"/>
    </location>
</feature>
<reference evidence="6 7" key="1">
    <citation type="submission" date="2016-10" db="EMBL/GenBank/DDBJ databases">
        <authorList>
            <person name="Varghese N."/>
            <person name="Submissions S."/>
        </authorList>
    </citation>
    <scope>NUCLEOTIDE SEQUENCE [LARGE SCALE GENOMIC DNA]</scope>
    <source>
        <strain evidence="6 7">DSM 20586</strain>
    </source>
</reference>
<evidence type="ECO:0000313" key="7">
    <source>
        <dbReference type="Proteomes" id="UP000183687"/>
    </source>
</evidence>
<dbReference type="PANTHER" id="PTHR43343:SF3">
    <property type="entry name" value="PROTEASE DO-LIKE 8, CHLOROPLASTIC"/>
    <property type="match status" value="1"/>
</dbReference>